<sequence length="199" mass="22591">MSLNSVTRWMRWLHIYTAAPVLALMLLFAVTGLLLNHNDWSLGTTEQHQHEFELPQELLEQNWGEGSTETALALLLWLEKNHGIRGVDIEIEWEPAEELVIVTLEGPHGAYSVEAYPSEGIVEVFQRQLPVLEMLNNLHRGKHVTGLWRLLADISAIFMVLFCLSGFWLVLINRAQRVPASGWISLGLALMAMAIYLMH</sequence>
<feature type="transmembrane region" description="Helical" evidence="1">
    <location>
        <begin position="178"/>
        <end position="198"/>
    </location>
</feature>
<evidence type="ECO:0000313" key="2">
    <source>
        <dbReference type="EMBL" id="TPE54075.1"/>
    </source>
</evidence>
<dbReference type="Proteomes" id="UP000315901">
    <property type="component" value="Unassembled WGS sequence"/>
</dbReference>
<name>A0A501WZZ7_9GAMM</name>
<evidence type="ECO:0000256" key="1">
    <source>
        <dbReference type="SAM" id="Phobius"/>
    </source>
</evidence>
<comment type="caution">
    <text evidence="2">The sequence shown here is derived from an EMBL/GenBank/DDBJ whole genome shotgun (WGS) entry which is preliminary data.</text>
</comment>
<feature type="transmembrane region" description="Helical" evidence="1">
    <location>
        <begin position="12"/>
        <end position="35"/>
    </location>
</feature>
<keyword evidence="1" id="KW-0472">Membrane</keyword>
<dbReference type="RefSeq" id="WP_140587683.1">
    <property type="nucleotide sequence ID" value="NZ_VFRR01000007.1"/>
</dbReference>
<dbReference type="OrthoDB" id="27171at2"/>
<reference evidence="2 3" key="1">
    <citation type="submission" date="2019-06" db="EMBL/GenBank/DDBJ databases">
        <title>A novel bacterium of genus Marinomonas, isolated from coastal sand.</title>
        <authorList>
            <person name="Huang H."/>
            <person name="Mo K."/>
            <person name="Hu Y."/>
        </authorList>
    </citation>
    <scope>NUCLEOTIDE SEQUENCE [LARGE SCALE GENOMIC DNA]</scope>
    <source>
        <strain evidence="2 3">HB171799</strain>
    </source>
</reference>
<accession>A0A501WZZ7</accession>
<feature type="transmembrane region" description="Helical" evidence="1">
    <location>
        <begin position="150"/>
        <end position="172"/>
    </location>
</feature>
<dbReference type="PANTHER" id="PTHR40115">
    <property type="entry name" value="INNER MEMBRANE PROTEIN WITH PEPSY TM HELIX"/>
    <property type="match status" value="1"/>
</dbReference>
<keyword evidence="1" id="KW-0812">Transmembrane</keyword>
<evidence type="ECO:0000313" key="3">
    <source>
        <dbReference type="Proteomes" id="UP000315901"/>
    </source>
</evidence>
<evidence type="ECO:0008006" key="4">
    <source>
        <dbReference type="Google" id="ProtNLM"/>
    </source>
</evidence>
<proteinExistence type="predicted"/>
<dbReference type="EMBL" id="VFRR01000007">
    <property type="protein sequence ID" value="TPE54075.1"/>
    <property type="molecule type" value="Genomic_DNA"/>
</dbReference>
<keyword evidence="3" id="KW-1185">Reference proteome</keyword>
<gene>
    <name evidence="2" type="ORF">FJM67_05530</name>
</gene>
<dbReference type="PANTHER" id="PTHR40115:SF1">
    <property type="entry name" value="INNER MEMBRANE PROTEIN WITH PEPSY TM HELIX"/>
    <property type="match status" value="1"/>
</dbReference>
<protein>
    <recommendedName>
        <fullName evidence="4">Peptidase</fullName>
    </recommendedName>
</protein>
<dbReference type="Pfam" id="PF16357">
    <property type="entry name" value="PepSY_TM_like_2"/>
    <property type="match status" value="1"/>
</dbReference>
<dbReference type="InterPro" id="IPR032307">
    <property type="entry name" value="PepSY_TM-like_2"/>
</dbReference>
<dbReference type="AlphaFoldDB" id="A0A501WZZ7"/>
<organism evidence="2 3">
    <name type="scientific">Maribrevibacterium harenarium</name>
    <dbReference type="NCBI Taxonomy" id="2589817"/>
    <lineage>
        <taxon>Bacteria</taxon>
        <taxon>Pseudomonadati</taxon>
        <taxon>Pseudomonadota</taxon>
        <taxon>Gammaproteobacteria</taxon>
        <taxon>Oceanospirillales</taxon>
        <taxon>Oceanospirillaceae</taxon>
        <taxon>Maribrevibacterium</taxon>
    </lineage>
</organism>
<keyword evidence="1" id="KW-1133">Transmembrane helix</keyword>